<keyword evidence="1" id="KW-0949">S-adenosyl-L-methionine</keyword>
<gene>
    <name evidence="6" type="ORF">GCM10017581_063920</name>
</gene>
<dbReference type="PANTHER" id="PTHR43273:SF8">
    <property type="entry name" value="RADICAL SAM DOMAIN PROTEIN"/>
    <property type="match status" value="1"/>
</dbReference>
<comment type="caution">
    <text evidence="6">The sequence shown here is derived from an EMBL/GenBank/DDBJ whole genome shotgun (WGS) entry which is preliminary data.</text>
</comment>
<dbReference type="PANTHER" id="PTHR43273">
    <property type="entry name" value="ANAEROBIC SULFATASE-MATURATING ENZYME HOMOLOG ASLB-RELATED"/>
    <property type="match status" value="1"/>
</dbReference>
<proteinExistence type="predicted"/>
<evidence type="ECO:0000313" key="7">
    <source>
        <dbReference type="Proteomes" id="UP001143480"/>
    </source>
</evidence>
<evidence type="ECO:0000256" key="3">
    <source>
        <dbReference type="ARBA" id="ARBA00023004"/>
    </source>
</evidence>
<dbReference type="EMBL" id="BSFP01000048">
    <property type="protein sequence ID" value="GLL04645.1"/>
    <property type="molecule type" value="Genomic_DNA"/>
</dbReference>
<feature type="domain" description="Radical SAM core" evidence="5">
    <location>
        <begin position="24"/>
        <end position="136"/>
    </location>
</feature>
<organism evidence="6 7">
    <name type="scientific">Dactylosporangium matsuzakiense</name>
    <dbReference type="NCBI Taxonomy" id="53360"/>
    <lineage>
        <taxon>Bacteria</taxon>
        <taxon>Bacillati</taxon>
        <taxon>Actinomycetota</taxon>
        <taxon>Actinomycetes</taxon>
        <taxon>Micromonosporales</taxon>
        <taxon>Micromonosporaceae</taxon>
        <taxon>Dactylosporangium</taxon>
    </lineage>
</organism>
<dbReference type="GO" id="GO:0016491">
    <property type="term" value="F:oxidoreductase activity"/>
    <property type="evidence" value="ECO:0007669"/>
    <property type="project" value="InterPro"/>
</dbReference>
<keyword evidence="7" id="KW-1185">Reference proteome</keyword>
<keyword evidence="4" id="KW-0411">Iron-sulfur</keyword>
<dbReference type="AlphaFoldDB" id="A0A9W6NP38"/>
<dbReference type="InterPro" id="IPR058240">
    <property type="entry name" value="rSAM_sf"/>
</dbReference>
<accession>A0A9W6NP38</accession>
<evidence type="ECO:0000259" key="5">
    <source>
        <dbReference type="Pfam" id="PF04055"/>
    </source>
</evidence>
<dbReference type="InterPro" id="IPR023867">
    <property type="entry name" value="Sulphatase_maturase_rSAM"/>
</dbReference>
<dbReference type="GO" id="GO:0046872">
    <property type="term" value="F:metal ion binding"/>
    <property type="evidence" value="ECO:0007669"/>
    <property type="project" value="UniProtKB-KW"/>
</dbReference>
<dbReference type="Proteomes" id="UP001143480">
    <property type="component" value="Unassembled WGS sequence"/>
</dbReference>
<dbReference type="CDD" id="cd01335">
    <property type="entry name" value="Radical_SAM"/>
    <property type="match status" value="1"/>
</dbReference>
<reference evidence="6" key="2">
    <citation type="submission" date="2023-01" db="EMBL/GenBank/DDBJ databases">
        <authorList>
            <person name="Sun Q."/>
            <person name="Evtushenko L."/>
        </authorList>
    </citation>
    <scope>NUCLEOTIDE SEQUENCE</scope>
    <source>
        <strain evidence="6">VKM Ac-1321</strain>
    </source>
</reference>
<evidence type="ECO:0000256" key="1">
    <source>
        <dbReference type="ARBA" id="ARBA00022691"/>
    </source>
</evidence>
<dbReference type="InterPro" id="IPR026335">
    <property type="entry name" value="rSAM_SPASM_FxsB"/>
</dbReference>
<reference evidence="6" key="1">
    <citation type="journal article" date="2014" name="Int. J. Syst. Evol. Microbiol.">
        <title>Complete genome sequence of Corynebacterium casei LMG S-19264T (=DSM 44701T), isolated from a smear-ripened cheese.</title>
        <authorList>
            <consortium name="US DOE Joint Genome Institute (JGI-PGF)"/>
            <person name="Walter F."/>
            <person name="Albersmeier A."/>
            <person name="Kalinowski J."/>
            <person name="Ruckert C."/>
        </authorList>
    </citation>
    <scope>NUCLEOTIDE SEQUENCE</scope>
    <source>
        <strain evidence="6">VKM Ac-1321</strain>
    </source>
</reference>
<evidence type="ECO:0000256" key="2">
    <source>
        <dbReference type="ARBA" id="ARBA00022723"/>
    </source>
</evidence>
<dbReference type="Pfam" id="PF04055">
    <property type="entry name" value="Radical_SAM"/>
    <property type="match status" value="1"/>
</dbReference>
<dbReference type="Gene3D" id="3.20.20.70">
    <property type="entry name" value="Aldolase class I"/>
    <property type="match status" value="1"/>
</dbReference>
<dbReference type="InterPro" id="IPR007197">
    <property type="entry name" value="rSAM"/>
</dbReference>
<dbReference type="GO" id="GO:0051536">
    <property type="term" value="F:iron-sulfur cluster binding"/>
    <property type="evidence" value="ECO:0007669"/>
    <property type="project" value="UniProtKB-KW"/>
</dbReference>
<evidence type="ECO:0000313" key="6">
    <source>
        <dbReference type="EMBL" id="GLL04645.1"/>
    </source>
</evidence>
<protein>
    <recommendedName>
        <fullName evidence="5">Radical SAM core domain-containing protein</fullName>
    </recommendedName>
</protein>
<name>A0A9W6NP38_9ACTN</name>
<evidence type="ECO:0000256" key="4">
    <source>
        <dbReference type="ARBA" id="ARBA00023014"/>
    </source>
</evidence>
<keyword evidence="2" id="KW-0479">Metal-binding</keyword>
<dbReference type="NCBIfam" id="TIGR04269">
    <property type="entry name" value="SAM_SPASM_FxsB"/>
    <property type="match status" value="1"/>
</dbReference>
<dbReference type="InterPro" id="IPR013785">
    <property type="entry name" value="Aldolase_TIM"/>
</dbReference>
<sequence length="363" mass="39009">MYESADPVAAGGTVSMQDSTIAQVARRIADHAADHRLSRVAVIFHGGEPLLSGADSIARAARVIRGEAGAGVTVDCSVQTNGVLLTERCVGLLADAGIRVGVSLDGDRVANDRHRRFRDGRSSAVAVRRGIEILRSRPAMYAGLLSVIDLANDPRATYEALLAHEPPAIDFLLPHGNWSHPPPGRPPDDSTPYGDWLIAVFDRWYDAPVQETRVRLFDQIIRGLVGFPSRSESIGLSPVSVLVVNTDGALEQVDTLRTAYPGAVATSLNVFDHPFDEALIHPDVVRRQGGLAALSEVCRECPVGRTCGGGYYPHRYRSGAGFDNPSVFCPDLFRLIRHIGGRVRADVASLKSGAPLGYRTAAH</sequence>
<dbReference type="SUPFAM" id="SSF102114">
    <property type="entry name" value="Radical SAM enzymes"/>
    <property type="match status" value="1"/>
</dbReference>
<keyword evidence="3" id="KW-0408">Iron</keyword>